<keyword evidence="1" id="KW-0812">Transmembrane</keyword>
<reference evidence="3 4" key="1">
    <citation type="submission" date="2022-10" db="EMBL/GenBank/DDBJ databases">
        <title>Pararhodobacter sp. nov., isolated from marine algae.</title>
        <authorList>
            <person name="Choi B.J."/>
            <person name="Kim J.M."/>
            <person name="Lee J.K."/>
            <person name="Choi D.G."/>
            <person name="Jeon C.O."/>
        </authorList>
    </citation>
    <scope>NUCLEOTIDE SEQUENCE [LARGE SCALE GENOMIC DNA]</scope>
    <source>
        <strain evidence="3 4">ZQ420</strain>
    </source>
</reference>
<accession>A0ABT3H063</accession>
<sequence length="579" mass="60928">METKANYVLIGLFTIAGIVGLLGFFIWFAQVELDRQFAYYDVRFDSVSGLSNASDVRFSGLPVGQVVAVRLSPDNDGSITVRLEIAADTPVRADSVATIESQGVTGVSYVGISAGTSTEPLLVPTARQSVPEITAGRSILQTLSEDGPQLVNETLRVVEGISALLSDENQQRIQAILTNAETASEGLSTALQGFSGVAGTVDEFAQQINRFNTTLDTLTTSLTGVLSTADETLESITTLAARSTVLVDNGTVAVVSIEAAVAEAERYITEDLTPVTTTVRSTLVDLNTQLATLSADADRLMTTFDTTGQTATARLEELQALFTRAEALMTGLETTAGSVTDVATRIDGLIESDAAPLLAETRVAVAEATQTIRSVNAVTQTQLPATIANVQAAVENARTVIADLGTTLTTAADGVGGVVTDARATLTQITTTFSDANQTLSAINSALAVGERTLAAAESTFTGADRFLNEDIDGLMTELRATVEGVNQAVGQVSADLPGISANLRAAGQSAADTFAQVQRLVDSSAPGVREFATTGLPLYTRLAQETRELIDNLDQLTQQISRSPARFFLDQDVPTFRR</sequence>
<keyword evidence="4" id="KW-1185">Reference proteome</keyword>
<dbReference type="Proteomes" id="UP001208938">
    <property type="component" value="Unassembled WGS sequence"/>
</dbReference>
<comment type="caution">
    <text evidence="3">The sequence shown here is derived from an EMBL/GenBank/DDBJ whole genome shotgun (WGS) entry which is preliminary data.</text>
</comment>
<organism evidence="3 4">
    <name type="scientific">Pararhodobacter zhoushanensis</name>
    <dbReference type="NCBI Taxonomy" id="2479545"/>
    <lineage>
        <taxon>Bacteria</taxon>
        <taxon>Pseudomonadati</taxon>
        <taxon>Pseudomonadota</taxon>
        <taxon>Alphaproteobacteria</taxon>
        <taxon>Rhodobacterales</taxon>
        <taxon>Paracoccaceae</taxon>
        <taxon>Pararhodobacter</taxon>
    </lineage>
</organism>
<feature type="transmembrane region" description="Helical" evidence="1">
    <location>
        <begin position="7"/>
        <end position="29"/>
    </location>
</feature>
<dbReference type="EMBL" id="JAPDFL010000001">
    <property type="protein sequence ID" value="MCW1933166.1"/>
    <property type="molecule type" value="Genomic_DNA"/>
</dbReference>
<dbReference type="PANTHER" id="PTHR36698">
    <property type="entry name" value="BLL5892 PROTEIN"/>
    <property type="match status" value="1"/>
</dbReference>
<evidence type="ECO:0000259" key="2">
    <source>
        <dbReference type="Pfam" id="PF02470"/>
    </source>
</evidence>
<feature type="domain" description="Mce/MlaD" evidence="2">
    <location>
        <begin position="40"/>
        <end position="115"/>
    </location>
</feature>
<gene>
    <name evidence="3" type="ORF">OKW52_13085</name>
</gene>
<dbReference type="PANTHER" id="PTHR36698:SF2">
    <property type="entry name" value="MCE_MLAD DOMAIN-CONTAINING PROTEIN"/>
    <property type="match status" value="1"/>
</dbReference>
<evidence type="ECO:0000313" key="3">
    <source>
        <dbReference type="EMBL" id="MCW1933166.1"/>
    </source>
</evidence>
<evidence type="ECO:0000256" key="1">
    <source>
        <dbReference type="SAM" id="Phobius"/>
    </source>
</evidence>
<proteinExistence type="predicted"/>
<keyword evidence="1" id="KW-0472">Membrane</keyword>
<protein>
    <submittedName>
        <fullName evidence="3">MlaD family protein</fullName>
    </submittedName>
</protein>
<dbReference type="InterPro" id="IPR003399">
    <property type="entry name" value="Mce/MlaD"/>
</dbReference>
<dbReference type="Pfam" id="PF02470">
    <property type="entry name" value="MlaD"/>
    <property type="match status" value="1"/>
</dbReference>
<dbReference type="RefSeq" id="WP_264506110.1">
    <property type="nucleotide sequence ID" value="NZ_JAPDFL010000001.1"/>
</dbReference>
<keyword evidence="1" id="KW-1133">Transmembrane helix</keyword>
<name>A0ABT3H063_9RHOB</name>
<evidence type="ECO:0000313" key="4">
    <source>
        <dbReference type="Proteomes" id="UP001208938"/>
    </source>
</evidence>